<dbReference type="Proteomes" id="UP000002071">
    <property type="component" value="Chromosome"/>
</dbReference>
<dbReference type="HOGENOM" id="CLU_1140553_0_0_2"/>
<dbReference type="OrthoDB" id="268275at2157"/>
<dbReference type="EMBL" id="CP001687">
    <property type="protein sequence ID" value="ACV10632.1"/>
    <property type="molecule type" value="Genomic_DNA"/>
</dbReference>
<feature type="transmembrane region" description="Helical" evidence="1">
    <location>
        <begin position="54"/>
        <end position="78"/>
    </location>
</feature>
<dbReference type="GeneID" id="8382712"/>
<dbReference type="RefSeq" id="WP_012795509.1">
    <property type="nucleotide sequence ID" value="NC_013158.1"/>
</dbReference>
<evidence type="ECO:0000256" key="1">
    <source>
        <dbReference type="SAM" id="Phobius"/>
    </source>
</evidence>
<reference evidence="2 3" key="1">
    <citation type="journal article" date="2009" name="Stand. Genomic Sci.">
        <title>Complete genome sequence of Halorhabdus utahensis type strain (AX-2).</title>
        <authorList>
            <person name="Anderson I."/>
            <person name="Tindall B.J."/>
            <person name="Pomrenke H."/>
            <person name="Goker M."/>
            <person name="Lapidus A."/>
            <person name="Nolan M."/>
            <person name="Copeland A."/>
            <person name="Glavina Del Rio T."/>
            <person name="Chen F."/>
            <person name="Tice H."/>
            <person name="Cheng J.F."/>
            <person name="Lucas S."/>
            <person name="Chertkov O."/>
            <person name="Bruce D."/>
            <person name="Brettin T."/>
            <person name="Detter J.C."/>
            <person name="Han C."/>
            <person name="Goodwin L."/>
            <person name="Land M."/>
            <person name="Hauser L."/>
            <person name="Chang Y.J."/>
            <person name="Jeffries C.D."/>
            <person name="Pitluck S."/>
            <person name="Pati A."/>
            <person name="Mavromatis K."/>
            <person name="Ivanova N."/>
            <person name="Ovchinnikova G."/>
            <person name="Chen A."/>
            <person name="Palaniappan K."/>
            <person name="Chain P."/>
            <person name="Rohde M."/>
            <person name="Bristow J."/>
            <person name="Eisen J.A."/>
            <person name="Markowitz V."/>
            <person name="Hugenholtz P."/>
            <person name="Kyrpides N.C."/>
            <person name="Klenk H.P."/>
        </authorList>
    </citation>
    <scope>NUCLEOTIDE SEQUENCE [LARGE SCALE GENOMIC DNA]</scope>
    <source>
        <strain evidence="3">DSM 12940 / JCM 11049 / AX-2</strain>
    </source>
</reference>
<dbReference type="eggNOG" id="arCOG09246">
    <property type="taxonomic scope" value="Archaea"/>
</dbReference>
<feature type="transmembrane region" description="Helical" evidence="1">
    <location>
        <begin position="84"/>
        <end position="105"/>
    </location>
</feature>
<keyword evidence="1" id="KW-0812">Transmembrane</keyword>
<organism evidence="2 3">
    <name type="scientific">Halorhabdus utahensis (strain DSM 12940 / JCM 11049 / AX-2)</name>
    <dbReference type="NCBI Taxonomy" id="519442"/>
    <lineage>
        <taxon>Archaea</taxon>
        <taxon>Methanobacteriati</taxon>
        <taxon>Methanobacteriota</taxon>
        <taxon>Stenosarchaea group</taxon>
        <taxon>Halobacteria</taxon>
        <taxon>Halobacteriales</taxon>
        <taxon>Haloarculaceae</taxon>
        <taxon>Halorhabdus</taxon>
    </lineage>
</organism>
<feature type="transmembrane region" description="Helical" evidence="1">
    <location>
        <begin position="189"/>
        <end position="210"/>
    </location>
</feature>
<evidence type="ECO:0000313" key="3">
    <source>
        <dbReference type="Proteomes" id="UP000002071"/>
    </source>
</evidence>
<dbReference type="KEGG" id="hut:Huta_0445"/>
<gene>
    <name evidence="2" type="ordered locus">Huta_0445</name>
</gene>
<protein>
    <submittedName>
        <fullName evidence="2">Uncharacterized protein</fullName>
    </submittedName>
</protein>
<feature type="transmembrane region" description="Helical" evidence="1">
    <location>
        <begin position="149"/>
        <end position="168"/>
    </location>
</feature>
<keyword evidence="3" id="KW-1185">Reference proteome</keyword>
<name>C7NS25_HALUD</name>
<evidence type="ECO:0000313" key="2">
    <source>
        <dbReference type="EMBL" id="ACV10632.1"/>
    </source>
</evidence>
<accession>C7NS25</accession>
<keyword evidence="1" id="KW-1133">Transmembrane helix</keyword>
<feature type="transmembrane region" description="Helical" evidence="1">
    <location>
        <begin position="20"/>
        <end position="42"/>
    </location>
</feature>
<proteinExistence type="predicted"/>
<keyword evidence="1" id="KW-0472">Membrane</keyword>
<feature type="transmembrane region" description="Helical" evidence="1">
    <location>
        <begin position="126"/>
        <end position="143"/>
    </location>
</feature>
<feature type="transmembrane region" description="Helical" evidence="1">
    <location>
        <begin position="216"/>
        <end position="235"/>
    </location>
</feature>
<sequence>MIGGWEVSLQEIAGNPNLTFIYFVGFVLIGVLGVRFGVYALWNRRASQLPSQASIWTYLAGVGVAAALYGIIGVLQIVTPAMPAIRRTVLLGFVLLLALTMRLIARQATPTDDRTDETDTLREPTVLALSLVVVAVFLGELAGVEERTVVALAGVGAVAFTAYGYWHGRTQLSRSMVQGTMLDTLLRHLLPVLAFGAFVPVIELVVFVGIDRAIVLHVQIVFVIMAATALMTANIKLRQNLARL</sequence>
<dbReference type="AlphaFoldDB" id="C7NS25"/>
<dbReference type="STRING" id="519442.Huta_0445"/>